<evidence type="ECO:0000256" key="4">
    <source>
        <dbReference type="ARBA" id="ARBA00022857"/>
    </source>
</evidence>
<dbReference type="GO" id="GO:0016614">
    <property type="term" value="F:oxidoreductase activity, acting on CH-OH group of donors"/>
    <property type="evidence" value="ECO:0007669"/>
    <property type="project" value="InterPro"/>
</dbReference>
<dbReference type="InterPro" id="IPR032837">
    <property type="entry name" value="G1PDH"/>
</dbReference>
<evidence type="ECO:0000256" key="5">
    <source>
        <dbReference type="ARBA" id="ARBA00023002"/>
    </source>
</evidence>
<keyword evidence="9" id="KW-1208">Phospholipid metabolism</keyword>
<evidence type="ECO:0000313" key="11">
    <source>
        <dbReference type="Proteomes" id="UP000325797"/>
    </source>
</evidence>
<dbReference type="AlphaFoldDB" id="A0A5J6N4Q3"/>
<proteinExistence type="predicted"/>
<keyword evidence="1" id="KW-0963">Cytoplasm</keyword>
<evidence type="ECO:0000256" key="2">
    <source>
        <dbReference type="ARBA" id="ARBA00022516"/>
    </source>
</evidence>
<protein>
    <recommendedName>
        <fullName evidence="12">3-dehydroquinate synthase</fullName>
    </recommendedName>
</protein>
<keyword evidence="3" id="KW-0479">Metal-binding</keyword>
<evidence type="ECO:0008006" key="12">
    <source>
        <dbReference type="Google" id="ProtNLM"/>
    </source>
</evidence>
<dbReference type="SUPFAM" id="SSF56796">
    <property type="entry name" value="Dehydroquinate synthase-like"/>
    <property type="match status" value="1"/>
</dbReference>
<dbReference type="PANTHER" id="PTHR43616">
    <property type="entry name" value="GLYCEROL DEHYDROGENASE"/>
    <property type="match status" value="1"/>
</dbReference>
<organism evidence="10 11">
    <name type="scientific">Hypericibacter adhaerens</name>
    <dbReference type="NCBI Taxonomy" id="2602016"/>
    <lineage>
        <taxon>Bacteria</taxon>
        <taxon>Pseudomonadati</taxon>
        <taxon>Pseudomonadota</taxon>
        <taxon>Alphaproteobacteria</taxon>
        <taxon>Rhodospirillales</taxon>
        <taxon>Dongiaceae</taxon>
        <taxon>Hypericibacter</taxon>
    </lineage>
</organism>
<sequence length="347" mass="39502">MQFAHDFQTILGRNLIGELKNFVHRPFLLVTMEDMWPIFEDRLAGADFHRYFVHSVDEKALLADLAKLPPVEAVVGLGGGMAIDTAKYFSWKKRLPLFQVQTALSMNAAWGQRCGVRIDGAVRYIGWSVPQAVYIDYDVIRAAPRQLNYSGIGDILCNFTGVLDWRYATSVGKCEAKWPYDEAVANRSLDNVEQVLRNTKEIRDLTDKGIQVLINGLRWGTSFHGNGWNPRHIEGVDHFFFYALEYETGRKFLHGQPVCLGVYIGALLHESRADEMLKAIHEVGLDIRPEAMGVTWDDVATALYKMRDYVQRNGLWHSIAHDVEIKKDFVDRLRAGVEGVYGPWRGR</sequence>
<reference evidence="10 11" key="1">
    <citation type="submission" date="2019-08" db="EMBL/GenBank/DDBJ databases">
        <title>Hyperibacter terrae gen. nov., sp. nov. and Hyperibacter viscosus sp. nov., two new members in the family Rhodospirillaceae isolated from the rhizosphere of Hypericum perforatum.</title>
        <authorList>
            <person name="Noviana Z."/>
        </authorList>
    </citation>
    <scope>NUCLEOTIDE SEQUENCE [LARGE SCALE GENOMIC DNA]</scope>
    <source>
        <strain evidence="10 11">R5959</strain>
    </source>
</reference>
<dbReference type="PANTHER" id="PTHR43616:SF5">
    <property type="entry name" value="GLYCEROL DEHYDROGENASE 1"/>
    <property type="match status" value="1"/>
</dbReference>
<evidence type="ECO:0000313" key="10">
    <source>
        <dbReference type="EMBL" id="QEX24407.1"/>
    </source>
</evidence>
<dbReference type="OrthoDB" id="5198708at2"/>
<keyword evidence="4" id="KW-0521">NADP</keyword>
<dbReference type="KEGG" id="hadh:FRZ61_43480"/>
<evidence type="ECO:0000256" key="9">
    <source>
        <dbReference type="ARBA" id="ARBA00023264"/>
    </source>
</evidence>
<dbReference type="EMBL" id="CP042582">
    <property type="protein sequence ID" value="QEX24407.1"/>
    <property type="molecule type" value="Genomic_DNA"/>
</dbReference>
<keyword evidence="7" id="KW-0443">Lipid metabolism</keyword>
<evidence type="ECO:0000256" key="3">
    <source>
        <dbReference type="ARBA" id="ARBA00022723"/>
    </source>
</evidence>
<evidence type="ECO:0000256" key="7">
    <source>
        <dbReference type="ARBA" id="ARBA00023098"/>
    </source>
</evidence>
<dbReference type="Proteomes" id="UP000325797">
    <property type="component" value="Chromosome"/>
</dbReference>
<evidence type="ECO:0000256" key="8">
    <source>
        <dbReference type="ARBA" id="ARBA00023209"/>
    </source>
</evidence>
<dbReference type="Gene3D" id="1.20.1090.10">
    <property type="entry name" value="Dehydroquinate synthase-like - alpha domain"/>
    <property type="match status" value="1"/>
</dbReference>
<keyword evidence="2" id="KW-0444">Lipid biosynthesis</keyword>
<gene>
    <name evidence="10" type="ORF">FRZ61_43480</name>
</gene>
<dbReference type="RefSeq" id="WP_151119691.1">
    <property type="nucleotide sequence ID" value="NZ_CP042582.1"/>
</dbReference>
<dbReference type="GO" id="GO:0008654">
    <property type="term" value="P:phospholipid biosynthetic process"/>
    <property type="evidence" value="ECO:0007669"/>
    <property type="project" value="UniProtKB-KW"/>
</dbReference>
<dbReference type="Gene3D" id="3.40.50.1970">
    <property type="match status" value="1"/>
</dbReference>
<dbReference type="GO" id="GO:0046872">
    <property type="term" value="F:metal ion binding"/>
    <property type="evidence" value="ECO:0007669"/>
    <property type="project" value="UniProtKB-KW"/>
</dbReference>
<keyword evidence="5" id="KW-0560">Oxidoreductase</keyword>
<accession>A0A5J6N4Q3</accession>
<dbReference type="InterPro" id="IPR016205">
    <property type="entry name" value="Glycerol_DH"/>
</dbReference>
<keyword evidence="6" id="KW-0520">NAD</keyword>
<dbReference type="Pfam" id="PF13685">
    <property type="entry name" value="Fe-ADH_2"/>
    <property type="match status" value="1"/>
</dbReference>
<evidence type="ECO:0000256" key="6">
    <source>
        <dbReference type="ARBA" id="ARBA00023027"/>
    </source>
</evidence>
<name>A0A5J6N4Q3_9PROT</name>
<keyword evidence="8" id="KW-0594">Phospholipid biosynthesis</keyword>
<evidence type="ECO:0000256" key="1">
    <source>
        <dbReference type="ARBA" id="ARBA00022490"/>
    </source>
</evidence>
<keyword evidence="11" id="KW-1185">Reference proteome</keyword>